<name>A0A921KK26_9FIRM</name>
<dbReference type="Proteomes" id="UP000749320">
    <property type="component" value="Unassembled WGS sequence"/>
</dbReference>
<reference evidence="1" key="2">
    <citation type="submission" date="2021-09" db="EMBL/GenBank/DDBJ databases">
        <authorList>
            <person name="Gilroy R."/>
        </authorList>
    </citation>
    <scope>NUCLEOTIDE SEQUENCE</scope>
    <source>
        <strain evidence="1">CHK193-16274</strain>
    </source>
</reference>
<evidence type="ECO:0000313" key="2">
    <source>
        <dbReference type="Proteomes" id="UP000749320"/>
    </source>
</evidence>
<dbReference type="EMBL" id="DYWV01000340">
    <property type="protein sequence ID" value="HJF41215.1"/>
    <property type="molecule type" value="Genomic_DNA"/>
</dbReference>
<sequence length="342" mass="39416">MNVKIVNKYASLLANLDVDFIKSVEGEFTPEEIIMQFQNFFFNKMILDITAIKNYEDITKIQELSVNMDMSKVILLLDDSEVVNSPRYLSQLVSMGIYNFTRNVDAIKFLIDNPNSYKDVAQYHQLNNVMVTNDKKIEEETSGGKSSAPTVIYEQRELRVIGIKNVTEHAGSTTLTYLLKKQLEKKYKVVAVEVDDNDFMYLNDKTLKHTNHLELQNFIASNYNLDVILVDLNDKGSESACTEVLYLIEPGLIKLNKLIRKDRNAFEKLKGKKIILNRSVLNNADIADFEYESRSKVYYNIPYVDDKLENNHVLNELLIRMGFARLDEENSEKGGKLFSIFK</sequence>
<reference evidence="1" key="1">
    <citation type="journal article" date="2021" name="PeerJ">
        <title>Extensive microbial diversity within the chicken gut microbiome revealed by metagenomics and culture.</title>
        <authorList>
            <person name="Gilroy R."/>
            <person name="Ravi A."/>
            <person name="Getino M."/>
            <person name="Pursley I."/>
            <person name="Horton D.L."/>
            <person name="Alikhan N.F."/>
            <person name="Baker D."/>
            <person name="Gharbi K."/>
            <person name="Hall N."/>
            <person name="Watson M."/>
            <person name="Adriaenssens E.M."/>
            <person name="Foster-Nyarko E."/>
            <person name="Jarju S."/>
            <person name="Secka A."/>
            <person name="Antonio M."/>
            <person name="Oren A."/>
            <person name="Chaudhuri R.R."/>
            <person name="La Ragione R."/>
            <person name="Hildebrand F."/>
            <person name="Pallen M.J."/>
        </authorList>
    </citation>
    <scope>NUCLEOTIDE SEQUENCE</scope>
    <source>
        <strain evidence="1">CHK193-16274</strain>
    </source>
</reference>
<proteinExistence type="predicted"/>
<evidence type="ECO:0000313" key="1">
    <source>
        <dbReference type="EMBL" id="HJF41215.1"/>
    </source>
</evidence>
<dbReference type="AlphaFoldDB" id="A0A921KK26"/>
<protein>
    <submittedName>
        <fullName evidence="1">Uncharacterized protein</fullName>
    </submittedName>
</protein>
<organism evidence="1 2">
    <name type="scientific">Thomasclavelia spiroformis</name>
    <dbReference type="NCBI Taxonomy" id="29348"/>
    <lineage>
        <taxon>Bacteria</taxon>
        <taxon>Bacillati</taxon>
        <taxon>Bacillota</taxon>
        <taxon>Erysipelotrichia</taxon>
        <taxon>Erysipelotrichales</taxon>
        <taxon>Coprobacillaceae</taxon>
        <taxon>Thomasclavelia</taxon>
    </lineage>
</organism>
<comment type="caution">
    <text evidence="1">The sequence shown here is derived from an EMBL/GenBank/DDBJ whole genome shotgun (WGS) entry which is preliminary data.</text>
</comment>
<accession>A0A921KK26</accession>
<gene>
    <name evidence="1" type="ORF">K8V91_09845</name>
</gene>